<proteinExistence type="predicted"/>
<keyword evidence="3" id="KW-1185">Reference proteome</keyword>
<dbReference type="AlphaFoldDB" id="A0A2P4ZX04"/>
<dbReference type="InterPro" id="IPR045518">
    <property type="entry name" value="2EXR"/>
</dbReference>
<comment type="caution">
    <text evidence="2">The sequence shown here is derived from an EMBL/GenBank/DDBJ whole genome shotgun (WGS) entry which is preliminary data.</text>
</comment>
<dbReference type="Proteomes" id="UP000054821">
    <property type="component" value="Unassembled WGS sequence"/>
</dbReference>
<evidence type="ECO:0000259" key="1">
    <source>
        <dbReference type="Pfam" id="PF20150"/>
    </source>
</evidence>
<name>A0A2P4ZX04_9HYPO</name>
<dbReference type="EMBL" id="JPDN02000005">
    <property type="protein sequence ID" value="PON28824.1"/>
    <property type="molecule type" value="Genomic_DNA"/>
</dbReference>
<evidence type="ECO:0000313" key="2">
    <source>
        <dbReference type="EMBL" id="PON28824.1"/>
    </source>
</evidence>
<accession>A0A2P4ZX04</accession>
<sequence>MATTFHPFPRLPSEIRSQIWTLAARPRLVHISITSTAMRPWKRTGDYDFASPTPPPALMHACRESRQCAPYQKSFFTTLPNEEEEEEEAAEVRYIWVDFERDIICLEDDNVNRVSPHQADIRRLRVTIPTGDRGDLVFETYGRSSHVLFEKFTALQELQLAMAKDLLAWGSTWPGRGYGACPRENIRYLDLHTGLLLTGPQLEMAYNWSWQHGGRVLDMETFDEDHEFMLANYTGLDLPGLAEID</sequence>
<dbReference type="PANTHER" id="PTHR35910">
    <property type="entry name" value="2EXR DOMAIN-CONTAINING PROTEIN"/>
    <property type="match status" value="1"/>
</dbReference>
<protein>
    <recommendedName>
        <fullName evidence="1">2EXR domain-containing protein</fullName>
    </recommendedName>
</protein>
<dbReference type="GeneID" id="29980255"/>
<organism evidence="2 3">
    <name type="scientific">Trichoderma gamsii</name>
    <dbReference type="NCBI Taxonomy" id="398673"/>
    <lineage>
        <taxon>Eukaryota</taxon>
        <taxon>Fungi</taxon>
        <taxon>Dikarya</taxon>
        <taxon>Ascomycota</taxon>
        <taxon>Pezizomycotina</taxon>
        <taxon>Sordariomycetes</taxon>
        <taxon>Hypocreomycetidae</taxon>
        <taxon>Hypocreales</taxon>
        <taxon>Hypocreaceae</taxon>
        <taxon>Trichoderma</taxon>
    </lineage>
</organism>
<dbReference type="RefSeq" id="XP_018666314.1">
    <property type="nucleotide sequence ID" value="XM_018800172.1"/>
</dbReference>
<dbReference type="Pfam" id="PF20150">
    <property type="entry name" value="2EXR"/>
    <property type="match status" value="1"/>
</dbReference>
<gene>
    <name evidence="2" type="ORF">TGAM01_v201932</name>
</gene>
<dbReference type="PANTHER" id="PTHR35910:SF1">
    <property type="entry name" value="2EXR DOMAIN-CONTAINING PROTEIN"/>
    <property type="match status" value="1"/>
</dbReference>
<evidence type="ECO:0000313" key="3">
    <source>
        <dbReference type="Proteomes" id="UP000054821"/>
    </source>
</evidence>
<feature type="domain" description="2EXR" evidence="1">
    <location>
        <begin position="5"/>
        <end position="104"/>
    </location>
</feature>
<reference evidence="2 3" key="1">
    <citation type="journal article" date="2016" name="Genome Announc.">
        <title>Draft Whole-Genome Sequence of Trichoderma gamsii T6085, a Promising Biocontrol Agent of Fusarium Head Blight on Wheat.</title>
        <authorList>
            <person name="Baroncelli R."/>
            <person name="Zapparata A."/>
            <person name="Piaggeschi G."/>
            <person name="Sarrocco S."/>
            <person name="Vannacci G."/>
        </authorList>
    </citation>
    <scope>NUCLEOTIDE SEQUENCE [LARGE SCALE GENOMIC DNA]</scope>
    <source>
        <strain evidence="2 3">T6085</strain>
    </source>
</reference>